<gene>
    <name evidence="1" type="ORF">SDC9_78250</name>
</gene>
<reference evidence="1" key="1">
    <citation type="submission" date="2019-08" db="EMBL/GenBank/DDBJ databases">
        <authorList>
            <person name="Kucharzyk K."/>
            <person name="Murdoch R.W."/>
            <person name="Higgins S."/>
            <person name="Loffler F."/>
        </authorList>
    </citation>
    <scope>NUCLEOTIDE SEQUENCE</scope>
</reference>
<accession>A0A644YZ01</accession>
<evidence type="ECO:0000313" key="1">
    <source>
        <dbReference type="EMBL" id="MPM31693.1"/>
    </source>
</evidence>
<dbReference type="EMBL" id="VSSQ01006148">
    <property type="protein sequence ID" value="MPM31693.1"/>
    <property type="molecule type" value="Genomic_DNA"/>
</dbReference>
<dbReference type="AlphaFoldDB" id="A0A644YZ01"/>
<dbReference type="PROSITE" id="PS51257">
    <property type="entry name" value="PROKAR_LIPOPROTEIN"/>
    <property type="match status" value="1"/>
</dbReference>
<organism evidence="1">
    <name type="scientific">bioreactor metagenome</name>
    <dbReference type="NCBI Taxonomy" id="1076179"/>
    <lineage>
        <taxon>unclassified sequences</taxon>
        <taxon>metagenomes</taxon>
        <taxon>ecological metagenomes</taxon>
    </lineage>
</organism>
<sequence>MKKVILLSLLAVLFACEKDDTVVSAYELRSLTNTEWIGVMLDYYNGMVVVKVISNTEATMTAGVLTMSFNYTFDSSLKTGTLTSEGNTFIYEVMENTLILSDSYGDKYYFTQRK</sequence>
<proteinExistence type="predicted"/>
<protein>
    <recommendedName>
        <fullName evidence="2">Lipocalin-like domain-containing protein</fullName>
    </recommendedName>
</protein>
<comment type="caution">
    <text evidence="1">The sequence shown here is derived from an EMBL/GenBank/DDBJ whole genome shotgun (WGS) entry which is preliminary data.</text>
</comment>
<evidence type="ECO:0008006" key="2">
    <source>
        <dbReference type="Google" id="ProtNLM"/>
    </source>
</evidence>
<name>A0A644YZ01_9ZZZZ</name>